<dbReference type="PANTHER" id="PTHR46704">
    <property type="entry name" value="CXC DOMAIN-CONTAINING PROTEIN-RELATED"/>
    <property type="match status" value="1"/>
</dbReference>
<sequence length="268" mass="29897">MADIVAHCKKPKSTPVINKRNQSVQIIQINVKKTKACGQKEVKVVARAKNMSPKPSTSMIISDNDSFDDPCSIEDNDESPCCLADAIIGRKRKSDVYPVRTSEFQSKIVDICKPREDEWALDLLGEVGVTNVSGIVWKHLFQTPLFWKALCIVTNKKTESDLKQIVLRLDGFHTEMSFLGSFGRLMVGSDLHEVAKTVYASNAVNHVLRGKAVSRAIRGLMMVENALHILLMKESFDVSLPCAHESDITEADSRECDEIVEKACELYN</sequence>
<dbReference type="EMBL" id="CACVKT020008387">
    <property type="protein sequence ID" value="CAC5415217.1"/>
    <property type="molecule type" value="Genomic_DNA"/>
</dbReference>
<proteinExistence type="predicted"/>
<gene>
    <name evidence="1" type="ORF">MCOR_47923</name>
</gene>
<name>A0A6J8E4A4_MYTCO</name>
<organism evidence="1 2">
    <name type="scientific">Mytilus coruscus</name>
    <name type="common">Sea mussel</name>
    <dbReference type="NCBI Taxonomy" id="42192"/>
    <lineage>
        <taxon>Eukaryota</taxon>
        <taxon>Metazoa</taxon>
        <taxon>Spiralia</taxon>
        <taxon>Lophotrochozoa</taxon>
        <taxon>Mollusca</taxon>
        <taxon>Bivalvia</taxon>
        <taxon>Autobranchia</taxon>
        <taxon>Pteriomorphia</taxon>
        <taxon>Mytilida</taxon>
        <taxon>Mytiloidea</taxon>
        <taxon>Mytilidae</taxon>
        <taxon>Mytilinae</taxon>
        <taxon>Mytilus</taxon>
    </lineage>
</organism>
<dbReference type="PANTHER" id="PTHR46704:SF1">
    <property type="entry name" value="TELOMERE LENGTH REGULATION PROTEIN TEL2 HOMOLOG"/>
    <property type="match status" value="1"/>
</dbReference>
<evidence type="ECO:0000313" key="1">
    <source>
        <dbReference type="EMBL" id="CAC5415217.1"/>
    </source>
</evidence>
<reference evidence="1 2" key="1">
    <citation type="submission" date="2020-06" db="EMBL/GenBank/DDBJ databases">
        <authorList>
            <person name="Li R."/>
            <person name="Bekaert M."/>
        </authorList>
    </citation>
    <scope>NUCLEOTIDE SEQUENCE [LARGE SCALE GENOMIC DNA]</scope>
    <source>
        <strain evidence="2">wild</strain>
    </source>
</reference>
<dbReference type="Proteomes" id="UP000507470">
    <property type="component" value="Unassembled WGS sequence"/>
</dbReference>
<evidence type="ECO:0000313" key="2">
    <source>
        <dbReference type="Proteomes" id="UP000507470"/>
    </source>
</evidence>
<dbReference type="AlphaFoldDB" id="A0A6J8E4A4"/>
<keyword evidence="2" id="KW-1185">Reference proteome</keyword>
<accession>A0A6J8E4A4</accession>
<protein>
    <submittedName>
        <fullName evidence="1">Uncharacterized protein</fullName>
    </submittedName>
</protein>